<dbReference type="InterPro" id="IPR002509">
    <property type="entry name" value="NODB_dom"/>
</dbReference>
<dbReference type="AlphaFoldDB" id="Q4FLW8"/>
<dbReference type="Proteomes" id="UP000002528">
    <property type="component" value="Chromosome"/>
</dbReference>
<keyword evidence="5" id="KW-0732">Signal</keyword>
<name>Q4FLW8_PELUB</name>
<organism evidence="8 9">
    <name type="scientific">Pelagibacter ubique (strain HTCC1062)</name>
    <dbReference type="NCBI Taxonomy" id="335992"/>
    <lineage>
        <taxon>Bacteria</taxon>
        <taxon>Pseudomonadati</taxon>
        <taxon>Pseudomonadota</taxon>
        <taxon>Alphaproteobacteria</taxon>
        <taxon>Candidatus Pelagibacterales</taxon>
        <taxon>Candidatus Pelagibacteraceae</taxon>
        <taxon>Candidatus Pelagibacter</taxon>
    </lineage>
</organism>
<dbReference type="HOGENOM" id="CLU_030024_5_2_5"/>
<dbReference type="InterPro" id="IPR011330">
    <property type="entry name" value="Glyco_hydro/deAcase_b/a-brl"/>
</dbReference>
<dbReference type="Pfam" id="PF01522">
    <property type="entry name" value="Polysacc_deac_1"/>
    <property type="match status" value="1"/>
</dbReference>
<evidence type="ECO:0000313" key="8">
    <source>
        <dbReference type="EMBL" id="AAZ21820.1"/>
    </source>
</evidence>
<dbReference type="SUPFAM" id="SSF88713">
    <property type="entry name" value="Glycoside hydrolase/deacetylase"/>
    <property type="match status" value="1"/>
</dbReference>
<proteinExistence type="inferred from homology"/>
<dbReference type="OrthoDB" id="9814639at2"/>
<comment type="subcellular location">
    <subcellularLocation>
        <location evidence="2">Secreted</location>
    </subcellularLocation>
</comment>
<dbReference type="CDD" id="cd10918">
    <property type="entry name" value="CE4_NodB_like_5s_6s"/>
    <property type="match status" value="1"/>
</dbReference>
<feature type="domain" description="NodB homology" evidence="7">
    <location>
        <begin position="55"/>
        <end position="236"/>
    </location>
</feature>
<dbReference type="PANTHER" id="PTHR34216">
    <property type="match status" value="1"/>
</dbReference>
<comment type="function">
    <text evidence="1">Is involved in generating a small heat-stable compound (Nod), an acylated oligomer of N-acetylglucosamine, that stimulates mitosis in various plant protoplasts.</text>
</comment>
<evidence type="ECO:0000256" key="1">
    <source>
        <dbReference type="ARBA" id="ARBA00003236"/>
    </source>
</evidence>
<evidence type="ECO:0000256" key="2">
    <source>
        <dbReference type="ARBA" id="ARBA00004613"/>
    </source>
</evidence>
<evidence type="ECO:0000313" key="9">
    <source>
        <dbReference type="Proteomes" id="UP000002528"/>
    </source>
</evidence>
<protein>
    <recommendedName>
        <fullName evidence="4">Chitooligosaccharide deacetylase</fullName>
    </recommendedName>
    <alternativeName>
        <fullName evidence="6">Nodulation protein B</fullName>
    </alternativeName>
</protein>
<dbReference type="InterPro" id="IPR051398">
    <property type="entry name" value="Polysacch_Deacetylase"/>
</dbReference>
<evidence type="ECO:0000259" key="7">
    <source>
        <dbReference type="PROSITE" id="PS51677"/>
    </source>
</evidence>
<dbReference type="GO" id="GO:0005975">
    <property type="term" value="P:carbohydrate metabolic process"/>
    <property type="evidence" value="ECO:0007669"/>
    <property type="project" value="InterPro"/>
</dbReference>
<evidence type="ECO:0000256" key="5">
    <source>
        <dbReference type="ARBA" id="ARBA00022729"/>
    </source>
</evidence>
<dbReference type="GeneID" id="66295505"/>
<accession>Q4FLW8</accession>
<gene>
    <name evidence="8" type="primary">yxkH</name>
    <name evidence="8" type="ordered locus">SAR11_1013</name>
</gene>
<evidence type="ECO:0000256" key="3">
    <source>
        <dbReference type="ARBA" id="ARBA00010973"/>
    </source>
</evidence>
<dbReference type="GO" id="GO:0016810">
    <property type="term" value="F:hydrolase activity, acting on carbon-nitrogen (but not peptide) bonds"/>
    <property type="evidence" value="ECO:0007669"/>
    <property type="project" value="InterPro"/>
</dbReference>
<dbReference type="KEGG" id="pub:SAR11_1013"/>
<evidence type="ECO:0000256" key="6">
    <source>
        <dbReference type="ARBA" id="ARBA00032976"/>
    </source>
</evidence>
<dbReference type="PROSITE" id="PS51677">
    <property type="entry name" value="NODB"/>
    <property type="match status" value="1"/>
</dbReference>
<sequence length="236" mass="28076">MSTSNKVPILMYHSISDSKNSLSLSVDKFYNQMNFMKKKGYNTINLNEINQNDKNKFIITFDDGYEDVLINALPILKKFDFKATCFFVTDYLNLHNIWDQHKNDFILLKTMSKIQVDEWLKNGMTIGSHTSSHKNLQKININEKISQISRSKNFFKEEFNIDVKFFSYPYGSYDNETVKIIKKYYEFAVTTKRSRYIKDKFNEYLLPRVPVNKNDSLVKFFLKIKTPYEDIKYKND</sequence>
<dbReference type="GO" id="GO:0005576">
    <property type="term" value="C:extracellular region"/>
    <property type="evidence" value="ECO:0007669"/>
    <property type="project" value="UniProtKB-SubCell"/>
</dbReference>
<dbReference type="PANTHER" id="PTHR34216:SF3">
    <property type="entry name" value="POLY-BETA-1,6-N-ACETYL-D-GLUCOSAMINE N-DEACETYLASE"/>
    <property type="match status" value="1"/>
</dbReference>
<dbReference type="eggNOG" id="COG0726">
    <property type="taxonomic scope" value="Bacteria"/>
</dbReference>
<comment type="similarity">
    <text evidence="3">Belongs to the polysaccharide deacetylase family.</text>
</comment>
<dbReference type="EMBL" id="CP000084">
    <property type="protein sequence ID" value="AAZ21820.1"/>
    <property type="molecule type" value="Genomic_DNA"/>
</dbReference>
<evidence type="ECO:0000256" key="4">
    <source>
        <dbReference type="ARBA" id="ARBA00020071"/>
    </source>
</evidence>
<keyword evidence="9" id="KW-1185">Reference proteome</keyword>
<dbReference type="RefSeq" id="WP_011282110.1">
    <property type="nucleotide sequence ID" value="NC_007205.1"/>
</dbReference>
<dbReference type="STRING" id="335992.SAR11_1013"/>
<reference evidence="8 9" key="1">
    <citation type="journal article" date="2005" name="Science">
        <title>Genome streamlining in a cosmopolitan oceanic bacterium.</title>
        <authorList>
            <person name="Giovannoni S.J."/>
            <person name="Tripp H.J."/>
            <person name="Givan S."/>
            <person name="Podar M."/>
            <person name="Vergin K.L."/>
            <person name="Baptista D."/>
            <person name="Bibbs L."/>
            <person name="Eads J."/>
            <person name="Richardson T.H."/>
            <person name="Noordewier M."/>
            <person name="Rappe M.S."/>
            <person name="Short J.M."/>
            <person name="Carrington J.C."/>
            <person name="Mathur E.J."/>
        </authorList>
    </citation>
    <scope>NUCLEOTIDE SEQUENCE [LARGE SCALE GENOMIC DNA]</scope>
    <source>
        <strain evidence="8 9">HTCC1062</strain>
    </source>
</reference>
<dbReference type="Gene3D" id="3.20.20.370">
    <property type="entry name" value="Glycoside hydrolase/deacetylase"/>
    <property type="match status" value="1"/>
</dbReference>